<organism evidence="8 9">
    <name type="scientific">Fusarium oxysporum (strain Fo5176)</name>
    <name type="common">Fusarium vascular wilt</name>
    <dbReference type="NCBI Taxonomy" id="660025"/>
    <lineage>
        <taxon>Eukaryota</taxon>
        <taxon>Fungi</taxon>
        <taxon>Dikarya</taxon>
        <taxon>Ascomycota</taxon>
        <taxon>Pezizomycotina</taxon>
        <taxon>Sordariomycetes</taxon>
        <taxon>Hypocreomycetidae</taxon>
        <taxon>Hypocreales</taxon>
        <taxon>Nectriaceae</taxon>
        <taxon>Fusarium</taxon>
        <taxon>Fusarium oxysporum species complex</taxon>
    </lineage>
</organism>
<dbReference type="InterPro" id="IPR003663">
    <property type="entry name" value="Sugar/inositol_transpt"/>
</dbReference>
<keyword evidence="4" id="KW-0812">Transmembrane</keyword>
<proteinExistence type="inferred from homology"/>
<dbReference type="PROSITE" id="PS50850">
    <property type="entry name" value="MFS"/>
    <property type="match status" value="1"/>
</dbReference>
<dbReference type="GO" id="GO:0016020">
    <property type="term" value="C:membrane"/>
    <property type="evidence" value="ECO:0007669"/>
    <property type="project" value="UniProtKB-SubCell"/>
</dbReference>
<dbReference type="FunFam" id="1.20.1250.20:FF:000078">
    <property type="entry name" value="MFS maltose transporter, putative"/>
    <property type="match status" value="1"/>
</dbReference>
<dbReference type="InterPro" id="IPR020846">
    <property type="entry name" value="MFS_dom"/>
</dbReference>
<dbReference type="InterPro" id="IPR050360">
    <property type="entry name" value="MFS_Sugar_Transporters"/>
</dbReference>
<dbReference type="NCBIfam" id="TIGR00879">
    <property type="entry name" value="SP"/>
    <property type="match status" value="1"/>
</dbReference>
<evidence type="ECO:0000256" key="5">
    <source>
        <dbReference type="ARBA" id="ARBA00022989"/>
    </source>
</evidence>
<dbReference type="PANTHER" id="PTHR48022">
    <property type="entry name" value="PLASTIDIC GLUCOSE TRANSPORTER 4"/>
    <property type="match status" value="1"/>
</dbReference>
<name>A0A0D2Y1K7_FUSOF</name>
<dbReference type="InterPro" id="IPR036259">
    <property type="entry name" value="MFS_trans_sf"/>
</dbReference>
<dbReference type="AlphaFoldDB" id="A0A0D2Y1K7"/>
<gene>
    <name evidence="8" type="primary">28951644</name>
</gene>
<dbReference type="Pfam" id="PF00083">
    <property type="entry name" value="Sugar_tr"/>
    <property type="match status" value="1"/>
</dbReference>
<dbReference type="Gene3D" id="1.20.1250.20">
    <property type="entry name" value="MFS general substrate transporter like domains"/>
    <property type="match status" value="1"/>
</dbReference>
<evidence type="ECO:0000256" key="7">
    <source>
        <dbReference type="RuleBase" id="RU003346"/>
    </source>
</evidence>
<dbReference type="InterPro" id="IPR005828">
    <property type="entry name" value="MFS_sugar_transport-like"/>
</dbReference>
<reference evidence="9" key="1">
    <citation type="journal article" date="2012" name="Mol. Plant Microbe Interact.">
        <title>A highly conserved effector in Fusarium oxysporum is required for full virulence on Arabidopsis.</title>
        <authorList>
            <person name="Thatcher L.F."/>
            <person name="Gardiner D.M."/>
            <person name="Kazan K."/>
            <person name="Manners J."/>
        </authorList>
    </citation>
    <scope>NUCLEOTIDE SEQUENCE [LARGE SCALE GENOMIC DNA]</scope>
    <source>
        <strain evidence="9">Fo5176</strain>
    </source>
</reference>
<sequence length="546" mass="60402">MGTDNIVVNKHTLEGLDLRDPHTIELIQRAQDGNAADRDLTIRQALKKYRKAVLWASVLSISLVMEGYDLVMLGSFYGLTQFQDHFGEYSAKEGRKVISPAWQSGLSNSSQVGQLAGLLINAWAQDKFGARTTMMVFMAYLVGTIFILAFAPSLSILAFGEALCGVAWGVFQTLSTTYACEVVPTILRPYVTAWVCMCWGLGILISSGVVRACLNIEGNLAWKLPFYLQWVWPVPLFCVAYFAPESPWNAVRRGKLELAKTSLRRLASDDGDREGEIEASLAYIQHTTALEKAETGGASIIECFKGTNLRRTEINCVVWAAQILCGNAILGFVVVFLQAAGWSQVQSFNLNISLSACYIIGGMICWVLFPRFGRATIYMSGLVFMFCCLIAIGALGWSTSKDSYLAVGLLFVVSTLCNMITIGPVCYPIVAETPSGRLRYKTIVIGRFVYNLTAIFNNSVTPRMISASGWGWGAKTGLFYAGTNALCLIWCWFRLPETKDRTFGEIDILFENRVPARKFKYTKADQFALESDYVQEKVGPAVDQID</sequence>
<accession>A0A0D2Y1K7</accession>
<evidence type="ECO:0000256" key="1">
    <source>
        <dbReference type="ARBA" id="ARBA00004141"/>
    </source>
</evidence>
<comment type="subcellular location">
    <subcellularLocation>
        <location evidence="1">Membrane</location>
        <topology evidence="1">Multi-pass membrane protein</topology>
    </subcellularLocation>
</comment>
<keyword evidence="3 7" id="KW-0813">Transport</keyword>
<evidence type="ECO:0000313" key="9">
    <source>
        <dbReference type="Proteomes" id="UP000002489"/>
    </source>
</evidence>
<dbReference type="EnsemblFungi" id="FOXG_10150T0">
    <property type="protein sequence ID" value="FOXG_10150P0"/>
    <property type="gene ID" value="FOXG_10150"/>
</dbReference>
<dbReference type="GO" id="GO:0005351">
    <property type="term" value="F:carbohydrate:proton symporter activity"/>
    <property type="evidence" value="ECO:0007669"/>
    <property type="project" value="TreeGrafter"/>
</dbReference>
<protein>
    <submittedName>
        <fullName evidence="8">Uncharacterized protein</fullName>
    </submittedName>
</protein>
<dbReference type="InterPro" id="IPR005829">
    <property type="entry name" value="Sugar_transporter_CS"/>
</dbReference>
<dbReference type="SUPFAM" id="SSF103473">
    <property type="entry name" value="MFS general substrate transporter"/>
    <property type="match status" value="1"/>
</dbReference>
<evidence type="ECO:0000256" key="2">
    <source>
        <dbReference type="ARBA" id="ARBA00010992"/>
    </source>
</evidence>
<comment type="similarity">
    <text evidence="2 7">Belongs to the major facilitator superfamily. Sugar transporter (TC 2.A.1.1) family.</text>
</comment>
<dbReference type="PANTHER" id="PTHR48022:SF53">
    <property type="entry name" value="ALPHA-GLUCOSIDE TRANSPORTER, PUTATIVE (AFU_ORTHOLOGUE AFUA_3G01700)-RELATED"/>
    <property type="match status" value="1"/>
</dbReference>
<dbReference type="Proteomes" id="UP000002489">
    <property type="component" value="Unassembled WGS sequence"/>
</dbReference>
<evidence type="ECO:0000256" key="6">
    <source>
        <dbReference type="ARBA" id="ARBA00023136"/>
    </source>
</evidence>
<keyword evidence="6" id="KW-0472">Membrane</keyword>
<evidence type="ECO:0000313" key="8">
    <source>
        <dbReference type="EnsemblFungi" id="FOXG_10150P0"/>
    </source>
</evidence>
<keyword evidence="5" id="KW-1133">Transmembrane helix</keyword>
<dbReference type="PROSITE" id="PS00217">
    <property type="entry name" value="SUGAR_TRANSPORT_2"/>
    <property type="match status" value="1"/>
</dbReference>
<dbReference type="VEuPathDB" id="FungiDB:FOXG_10150"/>
<evidence type="ECO:0000256" key="4">
    <source>
        <dbReference type="ARBA" id="ARBA00022692"/>
    </source>
</evidence>
<evidence type="ECO:0000256" key="3">
    <source>
        <dbReference type="ARBA" id="ARBA00022448"/>
    </source>
</evidence>
<reference evidence="8" key="2">
    <citation type="submission" date="2025-08" db="UniProtKB">
        <authorList>
            <consortium name="EnsemblFungi"/>
        </authorList>
    </citation>
    <scope>IDENTIFICATION</scope>
    <source>
        <strain evidence="8">4287 / CBS 123668 / FGSC 9935 / NRRL 34936</strain>
    </source>
</reference>